<evidence type="ECO:0000313" key="2">
    <source>
        <dbReference type="Proteomes" id="UP000835052"/>
    </source>
</evidence>
<protein>
    <submittedName>
        <fullName evidence="1">Uncharacterized protein</fullName>
    </submittedName>
</protein>
<dbReference type="EMBL" id="CAJGYM010000001">
    <property type="protein sequence ID" value="CAD6184628.1"/>
    <property type="molecule type" value="Genomic_DNA"/>
</dbReference>
<dbReference type="OrthoDB" id="5796311at2759"/>
<reference evidence="1" key="1">
    <citation type="submission" date="2020-10" db="EMBL/GenBank/DDBJ databases">
        <authorList>
            <person name="Kikuchi T."/>
        </authorList>
    </citation>
    <scope>NUCLEOTIDE SEQUENCE</scope>
    <source>
        <strain evidence="1">NKZ352</strain>
    </source>
</reference>
<keyword evidence="2" id="KW-1185">Reference proteome</keyword>
<sequence>MKIGLILSLHDQFGVSHCQKAELFPDETTIEELRKAINSFWSIHESYQELYHKEKQILSLKSTLRQLDFKDDDVIVVKHSALKHWVNFLSYCDVVNDTKADRNDRKASAYLAIDLSAQLERSNFLLAYGDFGTTWVQRRGQAMRLIDRLLPAFKESAKAFFASLDPESTVEFEAKTVGIMSGTIAKVTNGDTLTRYYLKTYHRSGTAKIISTSKLLWRPTYSG</sequence>
<accession>A0A8S1GPL1</accession>
<evidence type="ECO:0000313" key="1">
    <source>
        <dbReference type="EMBL" id="CAD6184628.1"/>
    </source>
</evidence>
<dbReference type="InterPro" id="IPR029071">
    <property type="entry name" value="Ubiquitin-like_domsf"/>
</dbReference>
<dbReference type="AlphaFoldDB" id="A0A8S1GPL1"/>
<comment type="caution">
    <text evidence="1">The sequence shown here is derived from an EMBL/GenBank/DDBJ whole genome shotgun (WGS) entry which is preliminary data.</text>
</comment>
<gene>
    <name evidence="1" type="ORF">CAUJ_LOCUS547</name>
</gene>
<name>A0A8S1GPL1_9PELO</name>
<proteinExistence type="predicted"/>
<dbReference type="SUPFAM" id="SSF54236">
    <property type="entry name" value="Ubiquitin-like"/>
    <property type="match status" value="1"/>
</dbReference>
<dbReference type="Proteomes" id="UP000835052">
    <property type="component" value="Unassembled WGS sequence"/>
</dbReference>
<dbReference type="Gene3D" id="3.10.20.90">
    <property type="entry name" value="Phosphatidylinositol 3-kinase Catalytic Subunit, Chain A, domain 1"/>
    <property type="match status" value="1"/>
</dbReference>
<organism evidence="1 2">
    <name type="scientific">Caenorhabditis auriculariae</name>
    <dbReference type="NCBI Taxonomy" id="2777116"/>
    <lineage>
        <taxon>Eukaryota</taxon>
        <taxon>Metazoa</taxon>
        <taxon>Ecdysozoa</taxon>
        <taxon>Nematoda</taxon>
        <taxon>Chromadorea</taxon>
        <taxon>Rhabditida</taxon>
        <taxon>Rhabditina</taxon>
        <taxon>Rhabditomorpha</taxon>
        <taxon>Rhabditoidea</taxon>
        <taxon>Rhabditidae</taxon>
        <taxon>Peloderinae</taxon>
        <taxon>Caenorhabditis</taxon>
    </lineage>
</organism>